<name>A0ABU9T3J9_9HYPH</name>
<keyword evidence="1" id="KW-1133">Transmembrane helix</keyword>
<dbReference type="EMBL" id="JBBMQO010000002">
    <property type="protein sequence ID" value="MEM5500701.1"/>
    <property type="molecule type" value="Genomic_DNA"/>
</dbReference>
<feature type="transmembrane region" description="Helical" evidence="1">
    <location>
        <begin position="53"/>
        <end position="78"/>
    </location>
</feature>
<keyword evidence="1" id="KW-0472">Membrane</keyword>
<evidence type="ECO:0000313" key="2">
    <source>
        <dbReference type="EMBL" id="MEM5500701.1"/>
    </source>
</evidence>
<dbReference type="Pfam" id="PF07330">
    <property type="entry name" value="DUF1467"/>
    <property type="match status" value="1"/>
</dbReference>
<accession>A0ABU9T3J9</accession>
<organism evidence="2 3">
    <name type="scientific">Ahrensia kielensis</name>
    <dbReference type="NCBI Taxonomy" id="76980"/>
    <lineage>
        <taxon>Bacteria</taxon>
        <taxon>Pseudomonadati</taxon>
        <taxon>Pseudomonadota</taxon>
        <taxon>Alphaproteobacteria</taxon>
        <taxon>Hyphomicrobiales</taxon>
        <taxon>Ahrensiaceae</taxon>
        <taxon>Ahrensia</taxon>
    </lineage>
</organism>
<keyword evidence="1" id="KW-0812">Transmembrane</keyword>
<gene>
    <name evidence="2" type="ORF">WNY59_03770</name>
</gene>
<dbReference type="Proteomes" id="UP001477870">
    <property type="component" value="Unassembled WGS sequence"/>
</dbReference>
<protein>
    <submittedName>
        <fullName evidence="2">DUF1467 family protein</fullName>
    </submittedName>
</protein>
<comment type="caution">
    <text evidence="2">The sequence shown here is derived from an EMBL/GenBank/DDBJ whole genome shotgun (WGS) entry which is preliminary data.</text>
</comment>
<feature type="transmembrane region" description="Helical" evidence="1">
    <location>
        <begin position="6"/>
        <end position="26"/>
    </location>
</feature>
<evidence type="ECO:0000313" key="3">
    <source>
        <dbReference type="Proteomes" id="UP001477870"/>
    </source>
</evidence>
<dbReference type="RefSeq" id="WP_026479801.1">
    <property type="nucleotide sequence ID" value="NZ_JBBMQO010000002.1"/>
</dbReference>
<reference evidence="2 3" key="1">
    <citation type="submission" date="2024-03" db="EMBL/GenBank/DDBJ databases">
        <title>Community enrichment and isolation of bacterial strains for fucoidan degradation.</title>
        <authorList>
            <person name="Sichert A."/>
        </authorList>
    </citation>
    <scope>NUCLEOTIDE SEQUENCE [LARGE SCALE GENOMIC DNA]</scope>
    <source>
        <strain evidence="2 3">AS62</strain>
    </source>
</reference>
<dbReference type="InterPro" id="IPR009935">
    <property type="entry name" value="DUF1467"/>
</dbReference>
<keyword evidence="3" id="KW-1185">Reference proteome</keyword>
<proteinExistence type="predicted"/>
<evidence type="ECO:0000256" key="1">
    <source>
        <dbReference type="SAM" id="Phobius"/>
    </source>
</evidence>
<sequence length="91" mass="10344">MQLLSAFAIFFIIWWTVLFTVLPFGVRSQVEAEDTILGTERGAPSNSRMKFKLLITTGIAIIIFAIFYYLTIVLGFGIDDFPQFVPDFSKQ</sequence>